<evidence type="ECO:0000256" key="7">
    <source>
        <dbReference type="ARBA" id="ARBA00022621"/>
    </source>
</evidence>
<evidence type="ECO:0000256" key="4">
    <source>
        <dbReference type="ARBA" id="ARBA00012229"/>
    </source>
</evidence>
<dbReference type="GO" id="GO:0046210">
    <property type="term" value="P:nitric oxide catabolic process"/>
    <property type="evidence" value="ECO:0007669"/>
    <property type="project" value="TreeGrafter"/>
</dbReference>
<dbReference type="GO" id="GO:0005344">
    <property type="term" value="F:oxygen carrier activity"/>
    <property type="evidence" value="ECO:0007669"/>
    <property type="project" value="UniProtKB-KW"/>
</dbReference>
<keyword evidence="8" id="KW-0285">Flavoprotein</keyword>
<keyword evidence="10" id="KW-0274">FAD</keyword>
<dbReference type="FunFam" id="3.40.50.80:FF:000010">
    <property type="entry name" value="Flavohemoprotein"/>
    <property type="match status" value="1"/>
</dbReference>
<keyword evidence="6 18" id="KW-0349">Heme</keyword>
<evidence type="ECO:0000256" key="10">
    <source>
        <dbReference type="ARBA" id="ARBA00022827"/>
    </source>
</evidence>
<dbReference type="GO" id="GO:0071500">
    <property type="term" value="P:cellular response to nitrosative stress"/>
    <property type="evidence" value="ECO:0007669"/>
    <property type="project" value="TreeGrafter"/>
</dbReference>
<keyword evidence="12 21" id="KW-0560">Oxidoreductase</keyword>
<keyword evidence="13" id="KW-0408">Iron</keyword>
<dbReference type="GO" id="GO:0019825">
    <property type="term" value="F:oxygen binding"/>
    <property type="evidence" value="ECO:0007669"/>
    <property type="project" value="InterPro"/>
</dbReference>
<comment type="catalytic activity">
    <reaction evidence="17">
        <text>2 nitric oxide + NADPH + 2 O2 = 2 nitrate + NADP(+) + H(+)</text>
        <dbReference type="Rhea" id="RHEA:19465"/>
        <dbReference type="ChEBI" id="CHEBI:15378"/>
        <dbReference type="ChEBI" id="CHEBI:15379"/>
        <dbReference type="ChEBI" id="CHEBI:16480"/>
        <dbReference type="ChEBI" id="CHEBI:17632"/>
        <dbReference type="ChEBI" id="CHEBI:57783"/>
        <dbReference type="ChEBI" id="CHEBI:58349"/>
        <dbReference type="EC" id="1.14.12.17"/>
    </reaction>
</comment>
<sequence>MYLIYLFLIHFYRLGLERTRHMPSPLRDASIALIKATIPALAEHGITITQTMYARLFQNREIAALFNQSHQSNGMQSEALAGAILAYAHNIDNLAVLGPAVERIAAKHVGAHILPEHYHFVAEALLGAISDVLGDAATPEILDAWGEAYWFLANVLIKREKDLREAAARAEGGWTGWRPFIVADKIRESDCITSFILRPADGGPVLWHQPGQYLTITLSPAGIPPMKRNYTISCAPNGKYYRLTVKREASGGGASAFLHDQMSVGDTLLATPPAGDFVLPETQMRPVILVSAGVGLTPMVSMAESLAARHCPVPVHFIHCTPNSKTHAMGAALNALAERHKDRMTVTTFYSRPLATDEQGVAYDQQGRITAQWLTVWLAAHIPLMDADLYLCGPHSFLHDMLTGLDAAGVPAERINHELFGPTISLQAA</sequence>
<comment type="cofactor">
    <cofactor evidence="2">
        <name>FAD</name>
        <dbReference type="ChEBI" id="CHEBI:57692"/>
    </cofactor>
</comment>
<comment type="function">
    <text evidence="15">Is involved in NO detoxification in an aerobic process, termed nitric oxide dioxygenase (NOD) reaction that utilizes O(2) and NAD(P)H to convert NO to nitrate, which protects the bacterium from various noxious nitrogen compounds. Therefore, plays a central role in the inducible response to nitrosative stress.</text>
</comment>
<keyword evidence="7 18" id="KW-0561">Oxygen transport</keyword>
<dbReference type="PANTHER" id="PTHR43396:SF3">
    <property type="entry name" value="FLAVOHEMOPROTEIN"/>
    <property type="match status" value="1"/>
</dbReference>
<dbReference type="PROSITE" id="PS51384">
    <property type="entry name" value="FAD_FR"/>
    <property type="match status" value="1"/>
</dbReference>
<dbReference type="PRINTS" id="PR00410">
    <property type="entry name" value="PHEHYDRXLASE"/>
</dbReference>
<evidence type="ECO:0000256" key="17">
    <source>
        <dbReference type="ARBA" id="ARBA00049433"/>
    </source>
</evidence>
<evidence type="ECO:0000256" key="16">
    <source>
        <dbReference type="ARBA" id="ARBA00048649"/>
    </source>
</evidence>
<evidence type="ECO:0000256" key="15">
    <source>
        <dbReference type="ARBA" id="ARBA00025094"/>
    </source>
</evidence>
<feature type="domain" description="Globin" evidence="19">
    <location>
        <begin position="25"/>
        <end position="161"/>
    </location>
</feature>
<evidence type="ECO:0000256" key="3">
    <source>
        <dbReference type="ARBA" id="ARBA00006401"/>
    </source>
</evidence>
<reference evidence="22" key="1">
    <citation type="submission" date="2016-11" db="EMBL/GenBank/DDBJ databases">
        <title>Comparative genomic and phenotypic analysis of Granulibacter bethesdensis clinical isolates from patients with chronic granulomatous disease.</title>
        <authorList>
            <person name="Zarember K.A."/>
            <person name="Porcella S.F."/>
            <person name="Chu J."/>
            <person name="Ding L."/>
            <person name="Dahlstrom E."/>
            <person name="Barbian K."/>
            <person name="Martens C."/>
            <person name="Sykora L."/>
            <person name="Kramer S."/>
            <person name="Pettinato A.M."/>
            <person name="Hong H."/>
            <person name="Wald G."/>
            <person name="Berg L.J."/>
            <person name="Rogge L.S."/>
            <person name="Greenberg D.E."/>
            <person name="Falcone E.L."/>
            <person name="Neves J.F."/>
            <person name="Simoes M.J."/>
            <person name="Casal M."/>
            <person name="Rodriguez-Lopez F.C."/>
            <person name="Zelazny A."/>
            <person name="Gallin J.I."/>
            <person name="Holland S.M."/>
        </authorList>
    </citation>
    <scope>NUCLEOTIDE SEQUENCE [LARGE SCALE GENOMIC DNA]</scope>
    <source>
        <strain evidence="22">NIH9.1</strain>
    </source>
</reference>
<dbReference type="Pfam" id="PF00175">
    <property type="entry name" value="NAD_binding_1"/>
    <property type="match status" value="1"/>
</dbReference>
<comment type="similarity">
    <text evidence="3">In the C-terminal section; belongs to the flavoprotein pyridine nucleotide cytochrome reductase family.</text>
</comment>
<evidence type="ECO:0000256" key="11">
    <source>
        <dbReference type="ARBA" id="ARBA00022857"/>
    </source>
</evidence>
<dbReference type="InterPro" id="IPR017938">
    <property type="entry name" value="Riboflavin_synthase-like_b-brl"/>
</dbReference>
<dbReference type="Pfam" id="PF00042">
    <property type="entry name" value="Globin"/>
    <property type="match status" value="1"/>
</dbReference>
<protein>
    <recommendedName>
        <fullName evidence="4">nitric oxide dioxygenase</fullName>
        <ecNumber evidence="4">1.14.12.17</ecNumber>
    </recommendedName>
</protein>
<evidence type="ECO:0000256" key="2">
    <source>
        <dbReference type="ARBA" id="ARBA00001974"/>
    </source>
</evidence>
<dbReference type="GO" id="GO:0020037">
    <property type="term" value="F:heme binding"/>
    <property type="evidence" value="ECO:0007669"/>
    <property type="project" value="InterPro"/>
</dbReference>
<dbReference type="InterPro" id="IPR001433">
    <property type="entry name" value="OxRdtase_FAD/NAD-bd"/>
</dbReference>
<dbReference type="FunFam" id="1.10.490.10:FF:000003">
    <property type="entry name" value="Flavohemoprotein"/>
    <property type="match status" value="1"/>
</dbReference>
<dbReference type="Proteomes" id="UP000182373">
    <property type="component" value="Chromosome"/>
</dbReference>
<evidence type="ECO:0000256" key="5">
    <source>
        <dbReference type="ARBA" id="ARBA00022575"/>
    </source>
</evidence>
<evidence type="ECO:0000256" key="14">
    <source>
        <dbReference type="ARBA" id="ARBA00023027"/>
    </source>
</evidence>
<keyword evidence="5" id="KW-0216">Detoxification</keyword>
<comment type="similarity">
    <text evidence="18">Belongs to the globin family.</text>
</comment>
<name>A0AAC9KF11_9PROT</name>
<evidence type="ECO:0000256" key="6">
    <source>
        <dbReference type="ARBA" id="ARBA00022617"/>
    </source>
</evidence>
<dbReference type="NCBIfam" id="NF009805">
    <property type="entry name" value="PRK13289.1"/>
    <property type="match status" value="1"/>
</dbReference>
<evidence type="ECO:0000256" key="12">
    <source>
        <dbReference type="ARBA" id="ARBA00023002"/>
    </source>
</evidence>
<organism evidence="21 22">
    <name type="scientific">Granulibacter bethesdensis</name>
    <dbReference type="NCBI Taxonomy" id="364410"/>
    <lineage>
        <taxon>Bacteria</taxon>
        <taxon>Pseudomonadati</taxon>
        <taxon>Pseudomonadota</taxon>
        <taxon>Alphaproteobacteria</taxon>
        <taxon>Acetobacterales</taxon>
        <taxon>Acetobacteraceae</taxon>
        <taxon>Granulibacter</taxon>
    </lineage>
</organism>
<feature type="domain" description="FAD-binding FR-type" evidence="20">
    <location>
        <begin position="175"/>
        <end position="280"/>
    </location>
</feature>
<dbReference type="EC" id="1.14.12.17" evidence="4"/>
<evidence type="ECO:0000256" key="13">
    <source>
        <dbReference type="ARBA" id="ARBA00023004"/>
    </source>
</evidence>
<dbReference type="PROSITE" id="PS01033">
    <property type="entry name" value="GLOBIN"/>
    <property type="match status" value="1"/>
</dbReference>
<dbReference type="CDD" id="cd06184">
    <property type="entry name" value="flavohem_like_fad_nad_binding"/>
    <property type="match status" value="1"/>
</dbReference>
<dbReference type="InterPro" id="IPR017927">
    <property type="entry name" value="FAD-bd_FR_type"/>
</dbReference>
<dbReference type="SUPFAM" id="SSF46458">
    <property type="entry name" value="Globin-like"/>
    <property type="match status" value="1"/>
</dbReference>
<dbReference type="GO" id="GO:0008941">
    <property type="term" value="F:nitric oxide dioxygenase NAD(P)H activity"/>
    <property type="evidence" value="ECO:0007669"/>
    <property type="project" value="UniProtKB-EC"/>
</dbReference>
<accession>A0AAC9KF11</accession>
<evidence type="ECO:0000259" key="19">
    <source>
        <dbReference type="PROSITE" id="PS01033"/>
    </source>
</evidence>
<proteinExistence type="inferred from homology"/>
<dbReference type="InterPro" id="IPR012292">
    <property type="entry name" value="Globin/Proto"/>
</dbReference>
<dbReference type="GO" id="GO:0071949">
    <property type="term" value="F:FAD binding"/>
    <property type="evidence" value="ECO:0007669"/>
    <property type="project" value="TreeGrafter"/>
</dbReference>
<keyword evidence="11" id="KW-0521">NADP</keyword>
<dbReference type="InterPro" id="IPR039261">
    <property type="entry name" value="FNR_nucleotide-bd"/>
</dbReference>
<dbReference type="GO" id="GO:0046872">
    <property type="term" value="F:metal ion binding"/>
    <property type="evidence" value="ECO:0007669"/>
    <property type="project" value="UniProtKB-KW"/>
</dbReference>
<dbReference type="InterPro" id="IPR009050">
    <property type="entry name" value="Globin-like_sf"/>
</dbReference>
<evidence type="ECO:0000256" key="1">
    <source>
        <dbReference type="ARBA" id="ARBA00001970"/>
    </source>
</evidence>
<gene>
    <name evidence="21" type="ORF">GbCGDNIH9_1674</name>
</gene>
<comment type="catalytic activity">
    <reaction evidence="16">
        <text>2 nitric oxide + NADH + 2 O2 = 2 nitrate + NAD(+) + H(+)</text>
        <dbReference type="Rhea" id="RHEA:19469"/>
        <dbReference type="ChEBI" id="CHEBI:15378"/>
        <dbReference type="ChEBI" id="CHEBI:15379"/>
        <dbReference type="ChEBI" id="CHEBI:16480"/>
        <dbReference type="ChEBI" id="CHEBI:17632"/>
        <dbReference type="ChEBI" id="CHEBI:57540"/>
        <dbReference type="ChEBI" id="CHEBI:57945"/>
        <dbReference type="EC" id="1.14.12.17"/>
    </reaction>
</comment>
<evidence type="ECO:0000313" key="22">
    <source>
        <dbReference type="Proteomes" id="UP000182373"/>
    </source>
</evidence>
<keyword evidence="9" id="KW-0479">Metal-binding</keyword>
<dbReference type="Gene3D" id="1.10.490.10">
    <property type="entry name" value="Globins"/>
    <property type="match status" value="1"/>
</dbReference>
<dbReference type="GO" id="GO:0009636">
    <property type="term" value="P:response to toxic substance"/>
    <property type="evidence" value="ECO:0007669"/>
    <property type="project" value="UniProtKB-KW"/>
</dbReference>
<comment type="cofactor">
    <cofactor evidence="1">
        <name>heme b</name>
        <dbReference type="ChEBI" id="CHEBI:60344"/>
    </cofactor>
</comment>
<dbReference type="AlphaFoldDB" id="A0AAC9KF11"/>
<dbReference type="SUPFAM" id="SSF52343">
    <property type="entry name" value="Ferredoxin reductase-like, C-terminal NADP-linked domain"/>
    <property type="match status" value="1"/>
</dbReference>
<evidence type="ECO:0000256" key="8">
    <source>
        <dbReference type="ARBA" id="ARBA00022630"/>
    </source>
</evidence>
<evidence type="ECO:0000256" key="18">
    <source>
        <dbReference type="RuleBase" id="RU000356"/>
    </source>
</evidence>
<keyword evidence="18" id="KW-0813">Transport</keyword>
<evidence type="ECO:0000256" key="9">
    <source>
        <dbReference type="ARBA" id="ARBA00022723"/>
    </source>
</evidence>
<dbReference type="Gene3D" id="2.40.30.10">
    <property type="entry name" value="Translation factors"/>
    <property type="match status" value="1"/>
</dbReference>
<evidence type="ECO:0000259" key="20">
    <source>
        <dbReference type="PROSITE" id="PS51384"/>
    </source>
</evidence>
<dbReference type="Gene3D" id="3.40.50.80">
    <property type="entry name" value="Nucleotide-binding domain of ferredoxin-NADP reductase (FNR) module"/>
    <property type="match status" value="1"/>
</dbReference>
<dbReference type="EMBL" id="CP018191">
    <property type="protein sequence ID" value="APH54975.1"/>
    <property type="molecule type" value="Genomic_DNA"/>
</dbReference>
<evidence type="ECO:0000313" key="21">
    <source>
        <dbReference type="EMBL" id="APH54975.1"/>
    </source>
</evidence>
<keyword evidence="14" id="KW-0520">NAD</keyword>
<dbReference type="PANTHER" id="PTHR43396">
    <property type="entry name" value="FLAVOHEMOPROTEIN"/>
    <property type="match status" value="1"/>
</dbReference>
<dbReference type="SUPFAM" id="SSF63380">
    <property type="entry name" value="Riboflavin synthase domain-like"/>
    <property type="match status" value="1"/>
</dbReference>
<dbReference type="InterPro" id="IPR000971">
    <property type="entry name" value="Globin"/>
</dbReference>